<proteinExistence type="predicted"/>
<feature type="region of interest" description="Disordered" evidence="1">
    <location>
        <begin position="1"/>
        <end position="36"/>
    </location>
</feature>
<reference evidence="2" key="4">
    <citation type="submission" date="2019-03" db="UniProtKB">
        <authorList>
            <consortium name="EnsemblPlants"/>
        </authorList>
    </citation>
    <scope>IDENTIFICATION</scope>
</reference>
<dbReference type="AlphaFoldDB" id="A0A453PSY3"/>
<dbReference type="Gramene" id="AET6Gv20843400.1">
    <property type="protein sequence ID" value="AET6Gv20843400.1"/>
    <property type="gene ID" value="AET6Gv20843400"/>
</dbReference>
<evidence type="ECO:0000313" key="3">
    <source>
        <dbReference type="Proteomes" id="UP000015105"/>
    </source>
</evidence>
<evidence type="ECO:0000313" key="2">
    <source>
        <dbReference type="EnsemblPlants" id="AET6Gv20843400.1"/>
    </source>
</evidence>
<reference evidence="2" key="5">
    <citation type="journal article" date="2021" name="G3 (Bethesda)">
        <title>Aegilops tauschii genome assembly Aet v5.0 features greater sequence contiguity and improved annotation.</title>
        <authorList>
            <person name="Wang L."/>
            <person name="Zhu T."/>
            <person name="Rodriguez J.C."/>
            <person name="Deal K.R."/>
            <person name="Dubcovsky J."/>
            <person name="McGuire P.E."/>
            <person name="Lux T."/>
            <person name="Spannagl M."/>
            <person name="Mayer K.F.X."/>
            <person name="Baldrich P."/>
            <person name="Meyers B.C."/>
            <person name="Huo N."/>
            <person name="Gu Y.Q."/>
            <person name="Zhou H."/>
            <person name="Devos K.M."/>
            <person name="Bennetzen J.L."/>
            <person name="Unver T."/>
            <person name="Budak H."/>
            <person name="Gulick P.J."/>
            <person name="Galiba G."/>
            <person name="Kalapos B."/>
            <person name="Nelson D.R."/>
            <person name="Li P."/>
            <person name="You F.M."/>
            <person name="Luo M.C."/>
            <person name="Dvorak J."/>
        </authorList>
    </citation>
    <scope>NUCLEOTIDE SEQUENCE [LARGE SCALE GENOMIC DNA]</scope>
    <source>
        <strain evidence="2">cv. AL8/78</strain>
    </source>
</reference>
<feature type="region of interest" description="Disordered" evidence="1">
    <location>
        <begin position="45"/>
        <end position="64"/>
    </location>
</feature>
<reference evidence="2" key="3">
    <citation type="journal article" date="2017" name="Nature">
        <title>Genome sequence of the progenitor of the wheat D genome Aegilops tauschii.</title>
        <authorList>
            <person name="Luo M.C."/>
            <person name="Gu Y.Q."/>
            <person name="Puiu D."/>
            <person name="Wang H."/>
            <person name="Twardziok S.O."/>
            <person name="Deal K.R."/>
            <person name="Huo N."/>
            <person name="Zhu T."/>
            <person name="Wang L."/>
            <person name="Wang Y."/>
            <person name="McGuire P.E."/>
            <person name="Liu S."/>
            <person name="Long H."/>
            <person name="Ramasamy R.K."/>
            <person name="Rodriguez J.C."/>
            <person name="Van S.L."/>
            <person name="Yuan L."/>
            <person name="Wang Z."/>
            <person name="Xia Z."/>
            <person name="Xiao L."/>
            <person name="Anderson O.D."/>
            <person name="Ouyang S."/>
            <person name="Liang Y."/>
            <person name="Zimin A.V."/>
            <person name="Pertea G."/>
            <person name="Qi P."/>
            <person name="Bennetzen J.L."/>
            <person name="Dai X."/>
            <person name="Dawson M.W."/>
            <person name="Muller H.G."/>
            <person name="Kugler K."/>
            <person name="Rivarola-Duarte L."/>
            <person name="Spannagl M."/>
            <person name="Mayer K.F.X."/>
            <person name="Lu F.H."/>
            <person name="Bevan M.W."/>
            <person name="Leroy P."/>
            <person name="Li P."/>
            <person name="You F.M."/>
            <person name="Sun Q."/>
            <person name="Liu Z."/>
            <person name="Lyons E."/>
            <person name="Wicker T."/>
            <person name="Salzberg S.L."/>
            <person name="Devos K.M."/>
            <person name="Dvorak J."/>
        </authorList>
    </citation>
    <scope>NUCLEOTIDE SEQUENCE [LARGE SCALE GENOMIC DNA]</scope>
    <source>
        <strain evidence="2">cv. AL8/78</strain>
    </source>
</reference>
<reference evidence="3" key="2">
    <citation type="journal article" date="2017" name="Nat. Plants">
        <title>The Aegilops tauschii genome reveals multiple impacts of transposons.</title>
        <authorList>
            <person name="Zhao G."/>
            <person name="Zou C."/>
            <person name="Li K."/>
            <person name="Wang K."/>
            <person name="Li T."/>
            <person name="Gao L."/>
            <person name="Zhang X."/>
            <person name="Wang H."/>
            <person name="Yang Z."/>
            <person name="Liu X."/>
            <person name="Jiang W."/>
            <person name="Mao L."/>
            <person name="Kong X."/>
            <person name="Jiao Y."/>
            <person name="Jia J."/>
        </authorList>
    </citation>
    <scope>NUCLEOTIDE SEQUENCE [LARGE SCALE GENOMIC DNA]</scope>
    <source>
        <strain evidence="3">cv. AL8/78</strain>
    </source>
</reference>
<evidence type="ECO:0000256" key="1">
    <source>
        <dbReference type="SAM" id="MobiDB-lite"/>
    </source>
</evidence>
<keyword evidence="3" id="KW-1185">Reference proteome</keyword>
<reference evidence="3" key="1">
    <citation type="journal article" date="2014" name="Science">
        <title>Ancient hybridizations among the ancestral genomes of bread wheat.</title>
        <authorList>
            <consortium name="International Wheat Genome Sequencing Consortium,"/>
            <person name="Marcussen T."/>
            <person name="Sandve S.R."/>
            <person name="Heier L."/>
            <person name="Spannagl M."/>
            <person name="Pfeifer M."/>
            <person name="Jakobsen K.S."/>
            <person name="Wulff B.B."/>
            <person name="Steuernagel B."/>
            <person name="Mayer K.F."/>
            <person name="Olsen O.A."/>
        </authorList>
    </citation>
    <scope>NUCLEOTIDE SEQUENCE [LARGE SCALE GENOMIC DNA]</scope>
    <source>
        <strain evidence="3">cv. AL8/78</strain>
    </source>
</reference>
<organism evidence="2 3">
    <name type="scientific">Aegilops tauschii subsp. strangulata</name>
    <name type="common">Goatgrass</name>
    <dbReference type="NCBI Taxonomy" id="200361"/>
    <lineage>
        <taxon>Eukaryota</taxon>
        <taxon>Viridiplantae</taxon>
        <taxon>Streptophyta</taxon>
        <taxon>Embryophyta</taxon>
        <taxon>Tracheophyta</taxon>
        <taxon>Spermatophyta</taxon>
        <taxon>Magnoliopsida</taxon>
        <taxon>Liliopsida</taxon>
        <taxon>Poales</taxon>
        <taxon>Poaceae</taxon>
        <taxon>BOP clade</taxon>
        <taxon>Pooideae</taxon>
        <taxon>Triticodae</taxon>
        <taxon>Triticeae</taxon>
        <taxon>Triticinae</taxon>
        <taxon>Aegilops</taxon>
    </lineage>
</organism>
<protein>
    <submittedName>
        <fullName evidence="2">Uncharacterized protein</fullName>
    </submittedName>
</protein>
<accession>A0A453PSY3</accession>
<dbReference type="PANTHER" id="PTHR31008:SF26">
    <property type="entry name" value="OS02G0781900 PROTEIN"/>
    <property type="match status" value="1"/>
</dbReference>
<dbReference type="PANTHER" id="PTHR31008">
    <property type="entry name" value="COP1-INTERACTING PROTEIN-RELATED"/>
    <property type="match status" value="1"/>
</dbReference>
<sequence>VDRARTRTLPRVATDTGRSDRVHAPTTPARPSSFRRAFPLIPLGSSRRESNQIHKPKRTSPKAGPLRLAAMTPRDGAVDLWAMAAELERQFAGYKQRLASSGRISSLVADDDAHVLVLAAAPDDDRVEEEEEEYAAVGGVRGRMYEAYTRRRDERLRSVWRARMERKEAEVMALWAQLDARGGGGPAAAEDVDGAAGEVGNSVTARSADDFLCGRCHDTYVRALPSVVSYLGRPLQS</sequence>
<dbReference type="Proteomes" id="UP000015105">
    <property type="component" value="Chromosome 6D"/>
</dbReference>
<name>A0A453PSY3_AEGTS</name>
<dbReference type="EnsemblPlants" id="AET6Gv20843400.1">
    <property type="protein sequence ID" value="AET6Gv20843400.1"/>
    <property type="gene ID" value="AET6Gv20843400"/>
</dbReference>